<organism evidence="1 2">
    <name type="scientific">Panagrolaimus sp. PS1159</name>
    <dbReference type="NCBI Taxonomy" id="55785"/>
    <lineage>
        <taxon>Eukaryota</taxon>
        <taxon>Metazoa</taxon>
        <taxon>Ecdysozoa</taxon>
        <taxon>Nematoda</taxon>
        <taxon>Chromadorea</taxon>
        <taxon>Rhabditida</taxon>
        <taxon>Tylenchina</taxon>
        <taxon>Panagrolaimomorpha</taxon>
        <taxon>Panagrolaimoidea</taxon>
        <taxon>Panagrolaimidae</taxon>
        <taxon>Panagrolaimus</taxon>
    </lineage>
</organism>
<dbReference type="WBParaSite" id="PS1159_v2.g2155.t1">
    <property type="protein sequence ID" value="PS1159_v2.g2155.t1"/>
    <property type="gene ID" value="PS1159_v2.g2155"/>
</dbReference>
<name>A0AC35FWH9_9BILA</name>
<protein>
    <submittedName>
        <fullName evidence="2">Uncharacterized protein</fullName>
    </submittedName>
</protein>
<evidence type="ECO:0000313" key="2">
    <source>
        <dbReference type="WBParaSite" id="PS1159_v2.g2155.t1"/>
    </source>
</evidence>
<evidence type="ECO:0000313" key="1">
    <source>
        <dbReference type="Proteomes" id="UP000887580"/>
    </source>
</evidence>
<sequence>MAKSAIESAKDFMERILVQIRIPKIVQNPTGSGISFQMDDPAETNAQIPECKECKMNSSDALVGAWHVVLWSHNFLITVISDLNSQIDKLAANQPLPDQRSLFEWFADPPGVICPQLI</sequence>
<proteinExistence type="predicted"/>
<accession>A0AC35FWH9</accession>
<reference evidence="2" key="1">
    <citation type="submission" date="2022-11" db="UniProtKB">
        <authorList>
            <consortium name="WormBaseParasite"/>
        </authorList>
    </citation>
    <scope>IDENTIFICATION</scope>
</reference>
<dbReference type="Proteomes" id="UP000887580">
    <property type="component" value="Unplaced"/>
</dbReference>